<keyword evidence="4 7" id="KW-0949">S-adenosyl-L-methionine</keyword>
<comment type="similarity">
    <text evidence="7 8">Belongs to the class I-like SAM-binding methyltransferase superfamily. rRNA adenine N(6)-methyltransferase family.</text>
</comment>
<sequence>MASVHLTRAIRASTSCLRHELRRVTLSYNNASVSSRSTYATVAATGETKPKKRAYKKKTDSAAPSVKLSPEDIAASYKESTNNFTELPPDEEWKTAFPTVREHAQRVAVRSPEVAKQLAESIAPEGSKDLIIIEASPGPGLLSRALLNLPKERVKKLILLDSSPIFLPYLKPLESLDSRVSVFPYDAFNWATYKKIKDEKALDEVETCDDWSQVHPQLRFTMTMSANVHGEQMASQLIRAVSDRQWLFQYGRVPLNLILQARMYDRLKAEPETSNRCKVSVMAQCNATLTELVPYDDLQPYHEKFHPARVGHASTARHTELDARRVSSPLVAIQCIPKEKPVIAPGDLDFWDYCVRKLFVQKATPLSKSITALGPGANNLLKTLEAIESPNYVDTSKASRALDLQDWSRVVNTFKEWPFRPTDLSIDNLFMRRKHD</sequence>
<comment type="caution">
    <text evidence="9">The sequence shown here is derived from an EMBL/GenBank/DDBJ whole genome shotgun (WGS) entry which is preliminary data.</text>
</comment>
<keyword evidence="5 7" id="KW-0694">RNA-binding</keyword>
<evidence type="ECO:0000313" key="9">
    <source>
        <dbReference type="EMBL" id="KAF4621225.1"/>
    </source>
</evidence>
<dbReference type="InterPro" id="IPR029063">
    <property type="entry name" value="SAM-dependent_MTases_sf"/>
</dbReference>
<keyword evidence="8" id="KW-0698">rRNA processing</keyword>
<evidence type="ECO:0000256" key="3">
    <source>
        <dbReference type="ARBA" id="ARBA00022679"/>
    </source>
</evidence>
<keyword evidence="2 7" id="KW-0489">Methyltransferase</keyword>
<feature type="binding site" evidence="7">
    <location>
        <position position="227"/>
    </location>
    <ligand>
        <name>S-adenosyl-L-methionine</name>
        <dbReference type="ChEBI" id="CHEBI:59789"/>
    </ligand>
</feature>
<dbReference type="AlphaFoldDB" id="A0A8H4VUW6"/>
<dbReference type="Pfam" id="PF00398">
    <property type="entry name" value="RrnaAD"/>
    <property type="match status" value="1"/>
</dbReference>
<dbReference type="PANTHER" id="PTHR11727">
    <property type="entry name" value="DIMETHYLADENOSINE TRANSFERASE"/>
    <property type="match status" value="1"/>
</dbReference>
<dbReference type="Proteomes" id="UP000521872">
    <property type="component" value="Unassembled WGS sequence"/>
</dbReference>
<dbReference type="SUPFAM" id="SSF53335">
    <property type="entry name" value="S-adenosyl-L-methionine-dependent methyltransferases"/>
    <property type="match status" value="1"/>
</dbReference>
<dbReference type="GO" id="GO:0000179">
    <property type="term" value="F:rRNA (adenine-N6,N6-)-dimethyltransferase activity"/>
    <property type="evidence" value="ECO:0007669"/>
    <property type="project" value="UniProtKB-UniRule"/>
</dbReference>
<evidence type="ECO:0000256" key="2">
    <source>
        <dbReference type="ARBA" id="ARBA00022603"/>
    </source>
</evidence>
<feature type="binding site" evidence="7">
    <location>
        <position position="109"/>
    </location>
    <ligand>
        <name>S-adenosyl-L-methionine</name>
        <dbReference type="ChEBI" id="CHEBI:59789"/>
    </ligand>
</feature>
<gene>
    <name evidence="9" type="ORF">D9613_000246</name>
</gene>
<comment type="function">
    <text evidence="6">Mitochondrial transcription factor that confers selective promoter recognition on the core subunit of the yeast mitochondrial RNA polymerase. Interacts with DNA in a non-specific manner.</text>
</comment>
<dbReference type="GO" id="GO:0005759">
    <property type="term" value="C:mitochondrial matrix"/>
    <property type="evidence" value="ECO:0007669"/>
    <property type="project" value="TreeGrafter"/>
</dbReference>
<accession>A0A8H4VUW6</accession>
<evidence type="ECO:0000256" key="1">
    <source>
        <dbReference type="ARBA" id="ARBA00004173"/>
    </source>
</evidence>
<proteinExistence type="inferred from homology"/>
<dbReference type="InterPro" id="IPR023165">
    <property type="entry name" value="rRNA_Ade_diMease-like_C"/>
</dbReference>
<evidence type="ECO:0000256" key="4">
    <source>
        <dbReference type="ARBA" id="ARBA00022691"/>
    </source>
</evidence>
<reference evidence="9 10" key="1">
    <citation type="submission" date="2019-12" db="EMBL/GenBank/DDBJ databases">
        <authorList>
            <person name="Floudas D."/>
            <person name="Bentzer J."/>
            <person name="Ahren D."/>
            <person name="Johansson T."/>
            <person name="Persson P."/>
            <person name="Tunlid A."/>
        </authorList>
    </citation>
    <scope>NUCLEOTIDE SEQUENCE [LARGE SCALE GENOMIC DNA]</scope>
    <source>
        <strain evidence="9 10">CBS 102.39</strain>
    </source>
</reference>
<name>A0A8H4VUW6_9AGAR</name>
<evidence type="ECO:0000313" key="10">
    <source>
        <dbReference type="Proteomes" id="UP000521872"/>
    </source>
</evidence>
<dbReference type="PANTHER" id="PTHR11727:SF17">
    <property type="entry name" value="DIMETHYLADENOSINE TRANSFERASE 1, MITOCHONDRIAL"/>
    <property type="match status" value="1"/>
</dbReference>
<dbReference type="PROSITE" id="PS51689">
    <property type="entry name" value="SAM_RNA_A_N6_MT"/>
    <property type="match status" value="1"/>
</dbReference>
<evidence type="ECO:0000256" key="8">
    <source>
        <dbReference type="RuleBase" id="RU362106"/>
    </source>
</evidence>
<dbReference type="Gene3D" id="3.40.50.150">
    <property type="entry name" value="Vaccinia Virus protein VP39"/>
    <property type="match status" value="1"/>
</dbReference>
<keyword evidence="3 7" id="KW-0808">Transferase</keyword>
<organism evidence="9 10">
    <name type="scientific">Agrocybe pediades</name>
    <dbReference type="NCBI Taxonomy" id="84607"/>
    <lineage>
        <taxon>Eukaryota</taxon>
        <taxon>Fungi</taxon>
        <taxon>Dikarya</taxon>
        <taxon>Basidiomycota</taxon>
        <taxon>Agaricomycotina</taxon>
        <taxon>Agaricomycetes</taxon>
        <taxon>Agaricomycetidae</taxon>
        <taxon>Agaricales</taxon>
        <taxon>Agaricineae</taxon>
        <taxon>Strophariaceae</taxon>
        <taxon>Agrocybe</taxon>
    </lineage>
</organism>
<feature type="binding site" evidence="7">
    <location>
        <position position="186"/>
    </location>
    <ligand>
        <name>S-adenosyl-L-methionine</name>
        <dbReference type="ChEBI" id="CHEBI:59789"/>
    </ligand>
</feature>
<evidence type="ECO:0000256" key="5">
    <source>
        <dbReference type="ARBA" id="ARBA00022884"/>
    </source>
</evidence>
<protein>
    <recommendedName>
        <fullName evidence="8">rRNA adenine N(6)-methyltransferase</fullName>
        <ecNumber evidence="8">2.1.1.-</ecNumber>
    </recommendedName>
</protein>
<comment type="subcellular location">
    <subcellularLocation>
        <location evidence="1">Mitochondrion</location>
    </subcellularLocation>
</comment>
<dbReference type="InterPro" id="IPR001737">
    <property type="entry name" value="KsgA/Erm"/>
</dbReference>
<dbReference type="GO" id="GO:0006391">
    <property type="term" value="P:transcription initiation at mitochondrial promoter"/>
    <property type="evidence" value="ECO:0007669"/>
    <property type="project" value="TreeGrafter"/>
</dbReference>
<dbReference type="GO" id="GO:0034246">
    <property type="term" value="F:mitochondrial transcription factor activity"/>
    <property type="evidence" value="ECO:0007669"/>
    <property type="project" value="TreeGrafter"/>
</dbReference>
<evidence type="ECO:0000256" key="6">
    <source>
        <dbReference type="ARBA" id="ARBA00024915"/>
    </source>
</evidence>
<keyword evidence="10" id="KW-1185">Reference proteome</keyword>
<dbReference type="GO" id="GO:0003723">
    <property type="term" value="F:RNA binding"/>
    <property type="evidence" value="ECO:0007669"/>
    <property type="project" value="UniProtKB-UniRule"/>
</dbReference>
<dbReference type="Gene3D" id="1.10.8.100">
    <property type="entry name" value="Ribosomal RNA adenine dimethylase-like, domain 2"/>
    <property type="match status" value="1"/>
</dbReference>
<evidence type="ECO:0000256" key="7">
    <source>
        <dbReference type="PROSITE-ProRule" id="PRU01026"/>
    </source>
</evidence>
<comment type="caution">
    <text evidence="7">Lacks conserved residue(s) required for the propagation of feature annotation.</text>
</comment>
<dbReference type="EMBL" id="JAACJL010000015">
    <property type="protein sequence ID" value="KAF4621225.1"/>
    <property type="molecule type" value="Genomic_DNA"/>
</dbReference>
<feature type="binding site" evidence="7">
    <location>
        <position position="161"/>
    </location>
    <ligand>
        <name>S-adenosyl-L-methionine</name>
        <dbReference type="ChEBI" id="CHEBI:59789"/>
    </ligand>
</feature>
<dbReference type="EC" id="2.1.1.-" evidence="8"/>